<evidence type="ECO:0000313" key="3">
    <source>
        <dbReference type="Proteomes" id="UP000177042"/>
    </source>
</evidence>
<organism evidence="2 3">
    <name type="scientific">Candidatus Daviesbacteria bacterium RIFCSPHIGHO2_02_FULL_39_12</name>
    <dbReference type="NCBI Taxonomy" id="1797770"/>
    <lineage>
        <taxon>Bacteria</taxon>
        <taxon>Candidatus Daviesiibacteriota</taxon>
    </lineage>
</organism>
<evidence type="ECO:0000313" key="2">
    <source>
        <dbReference type="EMBL" id="OGE25516.1"/>
    </source>
</evidence>
<dbReference type="PROSITE" id="PS50075">
    <property type="entry name" value="CARRIER"/>
    <property type="match status" value="1"/>
</dbReference>
<feature type="domain" description="Carrier" evidence="1">
    <location>
        <begin position="1"/>
        <end position="76"/>
    </location>
</feature>
<dbReference type="Gene3D" id="1.10.1200.10">
    <property type="entry name" value="ACP-like"/>
    <property type="match status" value="1"/>
</dbReference>
<sequence length="78" mass="8854">MPTSIDIIKAIAEHLGLNPEDLDRQATLREELGLGPIELNDLLSDLSQRFNISFEPEEVEDLRKIDDLIVLIEDNLLD</sequence>
<dbReference type="InterPro" id="IPR009081">
    <property type="entry name" value="PP-bd_ACP"/>
</dbReference>
<dbReference type="Pfam" id="PF00550">
    <property type="entry name" value="PP-binding"/>
    <property type="match status" value="1"/>
</dbReference>
<name>A0A1F5JA67_9BACT</name>
<gene>
    <name evidence="2" type="ORF">A3C26_02285</name>
</gene>
<dbReference type="SUPFAM" id="SSF47336">
    <property type="entry name" value="ACP-like"/>
    <property type="match status" value="1"/>
</dbReference>
<dbReference type="EMBL" id="MFCX01000024">
    <property type="protein sequence ID" value="OGE25516.1"/>
    <property type="molecule type" value="Genomic_DNA"/>
</dbReference>
<dbReference type="AlphaFoldDB" id="A0A1F5JA67"/>
<reference evidence="2 3" key="1">
    <citation type="journal article" date="2016" name="Nat. Commun.">
        <title>Thousands of microbial genomes shed light on interconnected biogeochemical processes in an aquifer system.</title>
        <authorList>
            <person name="Anantharaman K."/>
            <person name="Brown C.T."/>
            <person name="Hug L.A."/>
            <person name="Sharon I."/>
            <person name="Castelle C.J."/>
            <person name="Probst A.J."/>
            <person name="Thomas B.C."/>
            <person name="Singh A."/>
            <person name="Wilkins M.J."/>
            <person name="Karaoz U."/>
            <person name="Brodie E.L."/>
            <person name="Williams K.H."/>
            <person name="Hubbard S.S."/>
            <person name="Banfield J.F."/>
        </authorList>
    </citation>
    <scope>NUCLEOTIDE SEQUENCE [LARGE SCALE GENOMIC DNA]</scope>
</reference>
<evidence type="ECO:0000259" key="1">
    <source>
        <dbReference type="PROSITE" id="PS50075"/>
    </source>
</evidence>
<accession>A0A1F5JA67</accession>
<dbReference type="InterPro" id="IPR036736">
    <property type="entry name" value="ACP-like_sf"/>
</dbReference>
<dbReference type="Proteomes" id="UP000177042">
    <property type="component" value="Unassembled WGS sequence"/>
</dbReference>
<proteinExistence type="predicted"/>
<comment type="caution">
    <text evidence="2">The sequence shown here is derived from an EMBL/GenBank/DDBJ whole genome shotgun (WGS) entry which is preliminary data.</text>
</comment>
<protein>
    <recommendedName>
        <fullName evidence="1">Carrier domain-containing protein</fullName>
    </recommendedName>
</protein>